<gene>
    <name evidence="1" type="ORF">FYJ74_05200</name>
</gene>
<accession>A0A6L5YAX5</accession>
<dbReference type="EMBL" id="VUNH01000004">
    <property type="protein sequence ID" value="MST55430.1"/>
    <property type="molecule type" value="Genomic_DNA"/>
</dbReference>
<dbReference type="RefSeq" id="WP_154528524.1">
    <property type="nucleotide sequence ID" value="NZ_VUNH01000004.1"/>
</dbReference>
<comment type="caution">
    <text evidence="1">The sequence shown here is derived from an EMBL/GenBank/DDBJ whole genome shotgun (WGS) entry which is preliminary data.</text>
</comment>
<keyword evidence="2" id="KW-1185">Reference proteome</keyword>
<dbReference type="Pfam" id="PF14196">
    <property type="entry name" value="ATC_hydrolase"/>
    <property type="match status" value="1"/>
</dbReference>
<evidence type="ECO:0000313" key="2">
    <source>
        <dbReference type="Proteomes" id="UP000473699"/>
    </source>
</evidence>
<evidence type="ECO:0000313" key="1">
    <source>
        <dbReference type="EMBL" id="MST55430.1"/>
    </source>
</evidence>
<organism evidence="1 2">
    <name type="scientific">Pyramidobacter porci</name>
    <dbReference type="NCBI Taxonomy" id="2605789"/>
    <lineage>
        <taxon>Bacteria</taxon>
        <taxon>Thermotogati</taxon>
        <taxon>Synergistota</taxon>
        <taxon>Synergistia</taxon>
        <taxon>Synergistales</taxon>
        <taxon>Dethiosulfovibrionaceae</taxon>
        <taxon>Pyramidobacter</taxon>
    </lineage>
</organism>
<dbReference type="Proteomes" id="UP000473699">
    <property type="component" value="Unassembled WGS sequence"/>
</dbReference>
<proteinExistence type="predicted"/>
<dbReference type="InterPro" id="IPR026002">
    <property type="entry name" value="ATC_hydrolase-like"/>
</dbReference>
<protein>
    <recommendedName>
        <fullName evidence="3">L-2-amino-thiazoline-4-carboxylic acid hydrolase</fullName>
    </recommendedName>
</protein>
<dbReference type="AlphaFoldDB" id="A0A6L5YAX5"/>
<reference evidence="1 2" key="1">
    <citation type="submission" date="2019-08" db="EMBL/GenBank/DDBJ databases">
        <title>In-depth cultivation of the pig gut microbiome towards novel bacterial diversity and tailored functional studies.</title>
        <authorList>
            <person name="Wylensek D."/>
            <person name="Hitch T.C.A."/>
            <person name="Clavel T."/>
        </authorList>
    </citation>
    <scope>NUCLEOTIDE SEQUENCE [LARGE SCALE GENOMIC DNA]</scope>
    <source>
        <strain evidence="1 2">SM-530-WT-4B</strain>
    </source>
</reference>
<name>A0A6L5YAX5_9BACT</name>
<sequence>MYTYPEIRLQNKQDAFSAMFMFLSRSILALCGERKGEGIIREAVRRAGRESGMAQLKKLRTAGIPTNLHNLFNTGLDYLDDPRVRCNVLFDQEDRQIWEVYTCPLANFWNKYSESKIGSLYCEEYQYARLLAFTEDKGQLNLSKILTSPCDTFCRFSMYFREANVSSERGAESFTHGEVDLAQLPNTNFDDGATGMTLSIYFHLLEVATEREGPEGTCAVAEGLKKWAVQAIEAMQSQAARTLKLFNADFVELNFPLPLNLTANIETKFTAWTGYEALELLEKLVLQPLKAVLL</sequence>
<evidence type="ECO:0008006" key="3">
    <source>
        <dbReference type="Google" id="ProtNLM"/>
    </source>
</evidence>